<evidence type="ECO:0008006" key="4">
    <source>
        <dbReference type="Google" id="ProtNLM"/>
    </source>
</evidence>
<dbReference type="Pfam" id="PF10009">
    <property type="entry name" value="DUF2252"/>
    <property type="match status" value="1"/>
</dbReference>
<dbReference type="PANTHER" id="PTHR39441:SF1">
    <property type="entry name" value="DUF2252 DOMAIN-CONTAINING PROTEIN"/>
    <property type="match status" value="1"/>
</dbReference>
<dbReference type="RefSeq" id="WP_045073496.1">
    <property type="nucleotide sequence ID" value="NZ_CP011005.1"/>
</dbReference>
<dbReference type="InterPro" id="IPR018721">
    <property type="entry name" value="DUF2252"/>
</dbReference>
<dbReference type="HOGENOM" id="CLU_032121_0_0_11"/>
<proteinExistence type="predicted"/>
<keyword evidence="3" id="KW-1185">Reference proteome</keyword>
<name>A0A0D4BX44_9MICC</name>
<evidence type="ECO:0000313" key="2">
    <source>
        <dbReference type="EMBL" id="AJT40695.1"/>
    </source>
</evidence>
<evidence type="ECO:0000256" key="1">
    <source>
        <dbReference type="SAM" id="MobiDB-lite"/>
    </source>
</evidence>
<dbReference type="PATRIC" id="fig|1618207.4.peg.546"/>
<dbReference type="KEGG" id="ari:UM93_02675"/>
<feature type="compositionally biased region" description="Polar residues" evidence="1">
    <location>
        <begin position="1"/>
        <end position="11"/>
    </location>
</feature>
<protein>
    <recommendedName>
        <fullName evidence="4">DUF2252 domain-containing protein</fullName>
    </recommendedName>
</protein>
<dbReference type="EMBL" id="CP011005">
    <property type="protein sequence ID" value="AJT40695.1"/>
    <property type="molecule type" value="Genomic_DNA"/>
</dbReference>
<sequence>MISSTHQVVHNDSAEQQRQRGKELRAAIPRKRLAEFSPAADRDPLAILAEQNRGRLQPLVPVRFERMSESPFAFYRGAAAVMAADLAGTPSTGVYVQACGDAHLSNFGVYAAPDRELIFDLNDFDETTPGPWEWDVKRLVSSIVLAGEQQNLSAKDLGKAAVGTAAAYRISIRRLATMPALDRYYQRISKAEILRAASSMDQAAQQVTAKTLRKAERNTSERALKKLAIADVEGGLRIVEQPPLVEHLPIFDVDRVRPIVEAYLRSVSPDIAALLSLYRFQDAAMRVVGVGSVGTRCAIVLLTDPSGSPLFLQLKEANSSVLERFAGASSFATPGERVVAGQRMMQAASDPFLGWFSAEGVAFYVRQFRDMKGSIDLALLQAKSLLRYGELCARALARAHSQLGAAATIGAYLGAGETADHALAEFGERYAEITRLDHAKLLAQSSDASEQPEKQEG</sequence>
<dbReference type="OrthoDB" id="1491115at2"/>
<gene>
    <name evidence="2" type="ORF">UM93_02675</name>
</gene>
<organism evidence="2 3">
    <name type="scientific">Psychromicrobium lacuslunae</name>
    <dbReference type="NCBI Taxonomy" id="1618207"/>
    <lineage>
        <taxon>Bacteria</taxon>
        <taxon>Bacillati</taxon>
        <taxon>Actinomycetota</taxon>
        <taxon>Actinomycetes</taxon>
        <taxon>Micrococcales</taxon>
        <taxon>Micrococcaceae</taxon>
        <taxon>Psychromicrobium</taxon>
    </lineage>
</organism>
<dbReference type="Proteomes" id="UP000061839">
    <property type="component" value="Chromosome"/>
</dbReference>
<dbReference type="AlphaFoldDB" id="A0A0D4BX44"/>
<feature type="region of interest" description="Disordered" evidence="1">
    <location>
        <begin position="1"/>
        <end position="23"/>
    </location>
</feature>
<feature type="compositionally biased region" description="Basic and acidic residues" evidence="1">
    <location>
        <begin position="12"/>
        <end position="23"/>
    </location>
</feature>
<evidence type="ECO:0000313" key="3">
    <source>
        <dbReference type="Proteomes" id="UP000061839"/>
    </source>
</evidence>
<reference evidence="2 3" key="1">
    <citation type="journal article" date="2015" name="Genome Announc.">
        <title>Complete Genome Sequencing of Protease-Producing Novel Arthrobacter sp. Strain IHBB 11108 Using PacBio Single-Molecule Real-Time Sequencing Technology.</title>
        <authorList>
            <person name="Kiran S."/>
            <person name="Swarnkar M.K."/>
            <person name="Pal M."/>
            <person name="Thakur R."/>
            <person name="Tewari R."/>
            <person name="Singh A.K."/>
            <person name="Gulati A."/>
        </authorList>
    </citation>
    <scope>NUCLEOTIDE SEQUENCE [LARGE SCALE GENOMIC DNA]</scope>
    <source>
        <strain evidence="2 3">IHBB 11108</strain>
    </source>
</reference>
<dbReference type="PANTHER" id="PTHR39441">
    <property type="entry name" value="DUF2252 DOMAIN-CONTAINING PROTEIN"/>
    <property type="match status" value="1"/>
</dbReference>
<accession>A0A0D4BX44</accession>